<dbReference type="EMBL" id="AVOT02009640">
    <property type="protein sequence ID" value="MBW0488531.1"/>
    <property type="molecule type" value="Genomic_DNA"/>
</dbReference>
<feature type="region of interest" description="Disordered" evidence="1">
    <location>
        <begin position="1"/>
        <end position="38"/>
    </location>
</feature>
<feature type="compositionally biased region" description="Low complexity" evidence="1">
    <location>
        <begin position="132"/>
        <end position="153"/>
    </location>
</feature>
<feature type="compositionally biased region" description="Polar residues" evidence="1">
    <location>
        <begin position="19"/>
        <end position="33"/>
    </location>
</feature>
<organism evidence="2 3">
    <name type="scientific">Austropuccinia psidii MF-1</name>
    <dbReference type="NCBI Taxonomy" id="1389203"/>
    <lineage>
        <taxon>Eukaryota</taxon>
        <taxon>Fungi</taxon>
        <taxon>Dikarya</taxon>
        <taxon>Basidiomycota</taxon>
        <taxon>Pucciniomycotina</taxon>
        <taxon>Pucciniomycetes</taxon>
        <taxon>Pucciniales</taxon>
        <taxon>Sphaerophragmiaceae</taxon>
        <taxon>Austropuccinia</taxon>
    </lineage>
</organism>
<evidence type="ECO:0000256" key="1">
    <source>
        <dbReference type="SAM" id="MobiDB-lite"/>
    </source>
</evidence>
<protein>
    <submittedName>
        <fullName evidence="2">Uncharacterized protein</fullName>
    </submittedName>
</protein>
<proteinExistence type="predicted"/>
<reference evidence="2" key="1">
    <citation type="submission" date="2021-03" db="EMBL/GenBank/DDBJ databases">
        <title>Draft genome sequence of rust myrtle Austropuccinia psidii MF-1, a brazilian biotype.</title>
        <authorList>
            <person name="Quecine M.C."/>
            <person name="Pachon D.M.R."/>
            <person name="Bonatelli M.L."/>
            <person name="Correr F.H."/>
            <person name="Franceschini L.M."/>
            <person name="Leite T.F."/>
            <person name="Margarido G.R.A."/>
            <person name="Almeida C.A."/>
            <person name="Ferrarezi J.A."/>
            <person name="Labate C.A."/>
        </authorList>
    </citation>
    <scope>NUCLEOTIDE SEQUENCE</scope>
    <source>
        <strain evidence="2">MF-1</strain>
    </source>
</reference>
<name>A0A9Q3H271_9BASI</name>
<sequence length="253" mass="27699">MKDGPFGKYLPVSEAPTLDGTSGYSSLTGSRWTNFGGPIPPGGSPIYSSIEVPISRTNNGGVVKRIRQISNSPTSPNSEGSNYLYGEEVEVVLQIANKSSSISPSHPPSKKFQIQVILSTPRNFQPVFSTFPSSIPNNSPSSSMDRPPVASPVRPSPIPQPRPSPIFPSFQLQVARESIIREYQSHLTFPATQVFQILEHWPVQVTIEDPNMADEGQDAVARLFRGVDKNNREVISYYKNRMIPGTGSEELVS</sequence>
<accession>A0A9Q3H271</accession>
<gene>
    <name evidence="2" type="ORF">O181_028246</name>
</gene>
<comment type="caution">
    <text evidence="2">The sequence shown here is derived from an EMBL/GenBank/DDBJ whole genome shotgun (WGS) entry which is preliminary data.</text>
</comment>
<dbReference type="Proteomes" id="UP000765509">
    <property type="component" value="Unassembled WGS sequence"/>
</dbReference>
<evidence type="ECO:0000313" key="3">
    <source>
        <dbReference type="Proteomes" id="UP000765509"/>
    </source>
</evidence>
<dbReference type="AlphaFoldDB" id="A0A9Q3H271"/>
<evidence type="ECO:0000313" key="2">
    <source>
        <dbReference type="EMBL" id="MBW0488531.1"/>
    </source>
</evidence>
<feature type="region of interest" description="Disordered" evidence="1">
    <location>
        <begin position="132"/>
        <end position="162"/>
    </location>
</feature>
<keyword evidence="3" id="KW-1185">Reference proteome</keyword>